<dbReference type="CDD" id="cd04301">
    <property type="entry name" value="NAT_SF"/>
    <property type="match status" value="1"/>
</dbReference>
<evidence type="ECO:0000313" key="7">
    <source>
        <dbReference type="Proteomes" id="UP001167864"/>
    </source>
</evidence>
<dbReference type="RefSeq" id="WP_049596797.1">
    <property type="nucleotide sequence ID" value="NZ_CPYD01000001.1"/>
</dbReference>
<keyword evidence="6" id="KW-1185">Reference proteome</keyword>
<dbReference type="EMBL" id="CPYD01000001">
    <property type="protein sequence ID" value="CNE01931.1"/>
    <property type="molecule type" value="Genomic_DNA"/>
</dbReference>
<dbReference type="Gene3D" id="3.40.630.30">
    <property type="match status" value="1"/>
</dbReference>
<organism evidence="5 7">
    <name type="scientific">Yersinia nurmii</name>
    <dbReference type="NCBI Taxonomy" id="685706"/>
    <lineage>
        <taxon>Bacteria</taxon>
        <taxon>Pseudomonadati</taxon>
        <taxon>Pseudomonadota</taxon>
        <taxon>Gammaproteobacteria</taxon>
        <taxon>Enterobacterales</taxon>
        <taxon>Yersiniaceae</taxon>
        <taxon>Yersinia</taxon>
    </lineage>
</organism>
<dbReference type="PANTHER" id="PTHR43877">
    <property type="entry name" value="AMINOALKYLPHOSPHONATE N-ACETYLTRANSFERASE-RELATED-RELATED"/>
    <property type="match status" value="1"/>
</dbReference>
<feature type="domain" description="N-acetyltransferase" evidence="3">
    <location>
        <begin position="1"/>
        <end position="142"/>
    </location>
</feature>
<dbReference type="InterPro" id="IPR000182">
    <property type="entry name" value="GNAT_dom"/>
</dbReference>
<keyword evidence="2" id="KW-0012">Acyltransferase</keyword>
<evidence type="ECO:0000313" key="6">
    <source>
        <dbReference type="Proteomes" id="UP000040578"/>
    </source>
</evidence>
<dbReference type="InterPro" id="IPR050832">
    <property type="entry name" value="Bact_Acetyltransf"/>
</dbReference>
<accession>A0AAW7K5F8</accession>
<sequence>MKIRKVKPNDEAAISELLIALDYAGTDGFLNQRLLQLIGHPDSGLLVATINDVVCGFISLHFIPQIALAGDFCRISYLCVSEKVRGAGIGKQLLNEAEKVARERGCDRMELHSHSRRVKAHAFYLREGYAESPKYFTKRLTE</sequence>
<reference evidence="4 6" key="1">
    <citation type="submission" date="2015-03" db="EMBL/GenBank/DDBJ databases">
        <authorList>
            <consortium name="Pathogen Informatics"/>
            <person name="Murphy D."/>
        </authorList>
    </citation>
    <scope>NUCLEOTIDE SEQUENCE [LARGE SCALE GENOMIC DNA]</scope>
    <source>
        <strain evidence="4">Type strain: CIP110231</strain>
        <strain evidence="6">type strain: CIP110231</strain>
    </source>
</reference>
<proteinExistence type="predicted"/>
<dbReference type="EMBL" id="JAUEHU010000009">
    <property type="protein sequence ID" value="MDN0087807.1"/>
    <property type="molecule type" value="Genomic_DNA"/>
</dbReference>
<protein>
    <submittedName>
        <fullName evidence="4">Acetyltransferase, GNAT family</fullName>
    </submittedName>
    <submittedName>
        <fullName evidence="5">GNAT family N-acetyltransferase</fullName>
    </submittedName>
</protein>
<dbReference type="Proteomes" id="UP001167864">
    <property type="component" value="Unassembled WGS sequence"/>
</dbReference>
<evidence type="ECO:0000256" key="2">
    <source>
        <dbReference type="ARBA" id="ARBA00023315"/>
    </source>
</evidence>
<evidence type="ECO:0000313" key="4">
    <source>
        <dbReference type="EMBL" id="CNE01931.1"/>
    </source>
</evidence>
<dbReference type="SUPFAM" id="SSF55729">
    <property type="entry name" value="Acyl-CoA N-acyltransferases (Nat)"/>
    <property type="match status" value="1"/>
</dbReference>
<dbReference type="GO" id="GO:0016747">
    <property type="term" value="F:acyltransferase activity, transferring groups other than amino-acyl groups"/>
    <property type="evidence" value="ECO:0007669"/>
    <property type="project" value="InterPro"/>
</dbReference>
<dbReference type="Proteomes" id="UP000040578">
    <property type="component" value="Unassembled WGS sequence"/>
</dbReference>
<evidence type="ECO:0000259" key="3">
    <source>
        <dbReference type="PROSITE" id="PS51186"/>
    </source>
</evidence>
<dbReference type="Pfam" id="PF00583">
    <property type="entry name" value="Acetyltransf_1"/>
    <property type="match status" value="1"/>
</dbReference>
<keyword evidence="1" id="KW-0808">Transferase</keyword>
<dbReference type="InterPro" id="IPR016181">
    <property type="entry name" value="Acyl_CoA_acyltransferase"/>
</dbReference>
<dbReference type="PROSITE" id="PS51186">
    <property type="entry name" value="GNAT"/>
    <property type="match status" value="1"/>
</dbReference>
<dbReference type="PANTHER" id="PTHR43877:SF2">
    <property type="entry name" value="AMINOALKYLPHOSPHONATE N-ACETYLTRANSFERASE-RELATED"/>
    <property type="match status" value="1"/>
</dbReference>
<dbReference type="AlphaFoldDB" id="A0AAW7K5F8"/>
<comment type="caution">
    <text evidence="5">The sequence shown here is derived from an EMBL/GenBank/DDBJ whole genome shotgun (WGS) entry which is preliminary data.</text>
</comment>
<evidence type="ECO:0000313" key="5">
    <source>
        <dbReference type="EMBL" id="MDN0087807.1"/>
    </source>
</evidence>
<reference evidence="5" key="2">
    <citation type="submission" date="2023-06" db="EMBL/GenBank/DDBJ databases">
        <authorList>
            <person name="Polev D.E."/>
            <person name="Saitova A.T."/>
            <person name="Bogumilchik E.A."/>
            <person name="Kokorina G.I."/>
            <person name="Voskresenskaia E.A."/>
        </authorList>
    </citation>
    <scope>NUCLEOTIDE SEQUENCE</scope>
    <source>
        <strain evidence="5">2145 StPb PI</strain>
    </source>
</reference>
<gene>
    <name evidence="4" type="ORF">ERS137967_00585</name>
    <name evidence="5" type="ORF">QVN42_10445</name>
</gene>
<evidence type="ECO:0000256" key="1">
    <source>
        <dbReference type="ARBA" id="ARBA00022679"/>
    </source>
</evidence>
<name>A0AAW7K5F8_9GAMM</name>